<evidence type="ECO:0000256" key="1">
    <source>
        <dbReference type="SAM" id="MobiDB-lite"/>
    </source>
</evidence>
<feature type="region of interest" description="Disordered" evidence="1">
    <location>
        <begin position="201"/>
        <end position="221"/>
    </location>
</feature>
<reference evidence="3" key="1">
    <citation type="journal article" date="2020" name="Stud. Mycol.">
        <title>101 Dothideomycetes genomes: a test case for predicting lifestyles and emergence of pathogens.</title>
        <authorList>
            <person name="Haridas S."/>
            <person name="Albert R."/>
            <person name="Binder M."/>
            <person name="Bloem J."/>
            <person name="Labutti K."/>
            <person name="Salamov A."/>
            <person name="Andreopoulos B."/>
            <person name="Baker S."/>
            <person name="Barry K."/>
            <person name="Bills G."/>
            <person name="Bluhm B."/>
            <person name="Cannon C."/>
            <person name="Castanera R."/>
            <person name="Culley D."/>
            <person name="Daum C."/>
            <person name="Ezra D."/>
            <person name="Gonzalez J."/>
            <person name="Henrissat B."/>
            <person name="Kuo A."/>
            <person name="Liang C."/>
            <person name="Lipzen A."/>
            <person name="Lutzoni F."/>
            <person name="Magnuson J."/>
            <person name="Mondo S."/>
            <person name="Nolan M."/>
            <person name="Ohm R."/>
            <person name="Pangilinan J."/>
            <person name="Park H.-J."/>
            <person name="Ramirez L."/>
            <person name="Alfaro M."/>
            <person name="Sun H."/>
            <person name="Tritt A."/>
            <person name="Yoshinaga Y."/>
            <person name="Zwiers L.-H."/>
            <person name="Turgeon B."/>
            <person name="Goodwin S."/>
            <person name="Spatafora J."/>
            <person name="Crous P."/>
            <person name="Grigoriev I."/>
        </authorList>
    </citation>
    <scope>NUCLEOTIDE SEQUENCE</scope>
    <source>
        <strain evidence="3">ATCC 36951</strain>
    </source>
</reference>
<accession>A0A6A6D7Y0</accession>
<dbReference type="OrthoDB" id="10360267at2759"/>
<feature type="compositionally biased region" description="Basic and acidic residues" evidence="1">
    <location>
        <begin position="73"/>
        <end position="90"/>
    </location>
</feature>
<dbReference type="Proteomes" id="UP000799537">
    <property type="component" value="Unassembled WGS sequence"/>
</dbReference>
<organism evidence="3 4">
    <name type="scientific">Zasmidium cellare ATCC 36951</name>
    <dbReference type="NCBI Taxonomy" id="1080233"/>
    <lineage>
        <taxon>Eukaryota</taxon>
        <taxon>Fungi</taxon>
        <taxon>Dikarya</taxon>
        <taxon>Ascomycota</taxon>
        <taxon>Pezizomycotina</taxon>
        <taxon>Dothideomycetes</taxon>
        <taxon>Dothideomycetidae</taxon>
        <taxon>Mycosphaerellales</taxon>
        <taxon>Mycosphaerellaceae</taxon>
        <taxon>Zasmidium</taxon>
    </lineage>
</organism>
<feature type="region of interest" description="Disordered" evidence="1">
    <location>
        <begin position="65"/>
        <end position="91"/>
    </location>
</feature>
<name>A0A6A6D7Y0_ZASCE</name>
<dbReference type="GeneID" id="54556725"/>
<keyword evidence="2" id="KW-0732">Signal</keyword>
<dbReference type="AlphaFoldDB" id="A0A6A6D7Y0"/>
<evidence type="ECO:0000313" key="4">
    <source>
        <dbReference type="Proteomes" id="UP000799537"/>
    </source>
</evidence>
<dbReference type="RefSeq" id="XP_033674625.1">
    <property type="nucleotide sequence ID" value="XM_033803453.1"/>
</dbReference>
<feature type="compositionally biased region" description="Polar residues" evidence="1">
    <location>
        <begin position="201"/>
        <end position="210"/>
    </location>
</feature>
<gene>
    <name evidence="3" type="ORF">M409DRAFT_16010</name>
</gene>
<feature type="signal peptide" evidence="2">
    <location>
        <begin position="1"/>
        <end position="18"/>
    </location>
</feature>
<evidence type="ECO:0000313" key="3">
    <source>
        <dbReference type="EMBL" id="KAF2173736.1"/>
    </source>
</evidence>
<evidence type="ECO:0000256" key="2">
    <source>
        <dbReference type="SAM" id="SignalP"/>
    </source>
</evidence>
<dbReference type="EMBL" id="ML993579">
    <property type="protein sequence ID" value="KAF2173736.1"/>
    <property type="molecule type" value="Genomic_DNA"/>
</dbReference>
<feature type="chain" id="PRO_5025412765" evidence="2">
    <location>
        <begin position="19"/>
        <end position="221"/>
    </location>
</feature>
<proteinExistence type="predicted"/>
<keyword evidence="4" id="KW-1185">Reference proteome</keyword>
<protein>
    <submittedName>
        <fullName evidence="3">Uncharacterized protein</fullName>
    </submittedName>
</protein>
<sequence length="221" mass="23478">MLSSTLFAAALYAVAVTAAEPSDISSCSSGPASKYLTLANFPPAQTYCSDNYAAPATVTETSCATPTASTGASKRDDNGSPQWRGDHGRPSSDAILFKQLMDESSSLQSTLCSCIGTQPQIVTIQTTCASNEYCEANTSTCKVQRNCKNPASCDGHSFCGKGPSGNNLFCHQDTDDSDMGYWPEKTEQVDHERLSACTEFNVDSNGQPNASADLRYESDAQ</sequence>